<keyword evidence="6" id="KW-0206">Cytoskeleton</keyword>
<comment type="subcellular location">
    <subcellularLocation>
        <location evidence="1">Cytoplasm</location>
        <location evidence="1">Cytoskeleton</location>
    </subcellularLocation>
</comment>
<dbReference type="InterPro" id="IPR039915">
    <property type="entry name" value="TACC"/>
</dbReference>
<protein>
    <submittedName>
        <fullName evidence="10">CPEB-associated factor Maskin</fullName>
    </submittedName>
</protein>
<dbReference type="AlphaFoldDB" id="A0A0U4DRF1"/>
<dbReference type="GO" id="GO:0007097">
    <property type="term" value="P:nuclear migration"/>
    <property type="evidence" value="ECO:0007669"/>
    <property type="project" value="TreeGrafter"/>
</dbReference>
<organism evidence="10">
    <name type="scientific">Salmo salar</name>
    <name type="common">Atlantic salmon</name>
    <dbReference type="NCBI Taxonomy" id="8030"/>
    <lineage>
        <taxon>Eukaryota</taxon>
        <taxon>Metazoa</taxon>
        <taxon>Chordata</taxon>
        <taxon>Craniata</taxon>
        <taxon>Vertebrata</taxon>
        <taxon>Euteleostomi</taxon>
        <taxon>Actinopterygii</taxon>
        <taxon>Neopterygii</taxon>
        <taxon>Teleostei</taxon>
        <taxon>Protacanthopterygii</taxon>
        <taxon>Salmoniformes</taxon>
        <taxon>Salmonidae</taxon>
        <taxon>Salmoninae</taxon>
        <taxon>Salmo</taxon>
    </lineage>
</organism>
<evidence type="ECO:0000313" key="10">
    <source>
        <dbReference type="EMBL" id="ALX18654.1"/>
    </source>
</evidence>
<feature type="domain" description="Transforming acidic coiled-coil-containing protein C-terminal" evidence="9">
    <location>
        <begin position="165"/>
        <end position="210"/>
    </location>
</feature>
<feature type="region of interest" description="Disordered" evidence="8">
    <location>
        <begin position="1"/>
        <end position="37"/>
    </location>
</feature>
<evidence type="ECO:0000256" key="5">
    <source>
        <dbReference type="ARBA" id="ARBA00023054"/>
    </source>
</evidence>
<dbReference type="PANTHER" id="PTHR13924">
    <property type="entry name" value="TRANSFORMING ACIDIC COILED-COIL CONTAINING PROTEIN 1/2"/>
    <property type="match status" value="1"/>
</dbReference>
<dbReference type="GO" id="GO:0021987">
    <property type="term" value="P:cerebral cortex development"/>
    <property type="evidence" value="ECO:0007669"/>
    <property type="project" value="TreeGrafter"/>
</dbReference>
<comment type="similarity">
    <text evidence="2">Belongs to the TACC family.</text>
</comment>
<evidence type="ECO:0000256" key="3">
    <source>
        <dbReference type="ARBA" id="ARBA00022490"/>
    </source>
</evidence>
<keyword evidence="4" id="KW-0597">Phosphoprotein</keyword>
<evidence type="ECO:0000256" key="4">
    <source>
        <dbReference type="ARBA" id="ARBA00022553"/>
    </source>
</evidence>
<dbReference type="GO" id="GO:0007052">
    <property type="term" value="P:mitotic spindle organization"/>
    <property type="evidence" value="ECO:0007669"/>
    <property type="project" value="InterPro"/>
</dbReference>
<sequence>MSSTAVNDENRGICPGRKHSNSETSCDIFSLDQPTGRPSILRQSQAENLSNKTIVKGGKVCFQTPRRDPHTKRIESPTKSLKMASIDHCTKALESLQLTTPEEVLLQKIDVPKSDVSSYPDDDMPIQSKGGYQLDFDNLDVINPFQGSGKMVLSPARPSELVETSKLKSEVSALQAQLRREQLKAQSLENSLDQKVKETEELTNLCDELIAKVQKG</sequence>
<evidence type="ECO:0000259" key="9">
    <source>
        <dbReference type="Pfam" id="PF05010"/>
    </source>
</evidence>
<evidence type="ECO:0000256" key="1">
    <source>
        <dbReference type="ARBA" id="ARBA00004245"/>
    </source>
</evidence>
<accession>A0A0U4DRF1</accession>
<dbReference type="GO" id="GO:0005737">
    <property type="term" value="C:cytoplasm"/>
    <property type="evidence" value="ECO:0007669"/>
    <property type="project" value="TreeGrafter"/>
</dbReference>
<dbReference type="GO" id="GO:0005856">
    <property type="term" value="C:cytoskeleton"/>
    <property type="evidence" value="ECO:0007669"/>
    <property type="project" value="UniProtKB-SubCell"/>
</dbReference>
<dbReference type="Gene3D" id="1.20.5.1700">
    <property type="match status" value="1"/>
</dbReference>
<evidence type="ECO:0000256" key="2">
    <source>
        <dbReference type="ARBA" id="ARBA00009423"/>
    </source>
</evidence>
<feature type="coiled-coil region" evidence="7">
    <location>
        <begin position="164"/>
        <end position="212"/>
    </location>
</feature>
<dbReference type="Pfam" id="PF05010">
    <property type="entry name" value="TACC_C"/>
    <property type="match status" value="1"/>
</dbReference>
<proteinExistence type="evidence at transcript level"/>
<evidence type="ECO:0000256" key="8">
    <source>
        <dbReference type="SAM" id="MobiDB-lite"/>
    </source>
</evidence>
<dbReference type="PANTHER" id="PTHR13924:SF4">
    <property type="entry name" value="TRANSFORMING ACIDIC COILED-COIL-CONTAINING PROTEIN 3"/>
    <property type="match status" value="1"/>
</dbReference>
<dbReference type="EMBL" id="KT363727">
    <property type="protein sequence ID" value="ALX18654.1"/>
    <property type="molecule type" value="mRNA"/>
</dbReference>
<reference evidence="10" key="1">
    <citation type="submission" date="2015-08" db="EMBL/GenBank/DDBJ databases">
        <title>Characterization of newly identified Maskin isoforms in Atlantic salmon, a gene associated with sexual development.</title>
        <authorList>
            <person name="Gutierrez A.P."/>
            <person name="Davidson W.S."/>
        </authorList>
    </citation>
    <scope>NUCLEOTIDE SEQUENCE</scope>
    <source>
        <tissue evidence="10">Ovary</tissue>
    </source>
</reference>
<keyword evidence="3" id="KW-0963">Cytoplasm</keyword>
<evidence type="ECO:0000256" key="7">
    <source>
        <dbReference type="SAM" id="Coils"/>
    </source>
</evidence>
<dbReference type="InterPro" id="IPR007707">
    <property type="entry name" value="TACC_C"/>
</dbReference>
<evidence type="ECO:0000256" key="6">
    <source>
        <dbReference type="ARBA" id="ARBA00023212"/>
    </source>
</evidence>
<dbReference type="FunFam" id="1.20.5.1700:FF:000001">
    <property type="entry name" value="Transforming acidic coiled-coil-containing protein 1 isoform 2"/>
    <property type="match status" value="1"/>
</dbReference>
<name>A0A0U4DRF1_SALSA</name>
<keyword evidence="5 7" id="KW-0175">Coiled coil</keyword>